<evidence type="ECO:0000313" key="2">
    <source>
        <dbReference type="EMBL" id="MBW0480742.1"/>
    </source>
</evidence>
<organism evidence="2 3">
    <name type="scientific">Austropuccinia psidii MF-1</name>
    <dbReference type="NCBI Taxonomy" id="1389203"/>
    <lineage>
        <taxon>Eukaryota</taxon>
        <taxon>Fungi</taxon>
        <taxon>Dikarya</taxon>
        <taxon>Basidiomycota</taxon>
        <taxon>Pucciniomycotina</taxon>
        <taxon>Pucciniomycetes</taxon>
        <taxon>Pucciniales</taxon>
        <taxon>Sphaerophragmiaceae</taxon>
        <taxon>Austropuccinia</taxon>
    </lineage>
</organism>
<dbReference type="AlphaFoldDB" id="A0A9Q3CBP9"/>
<evidence type="ECO:0000313" key="3">
    <source>
        <dbReference type="Proteomes" id="UP000765509"/>
    </source>
</evidence>
<dbReference type="Proteomes" id="UP000765509">
    <property type="component" value="Unassembled WGS sequence"/>
</dbReference>
<reference evidence="2" key="1">
    <citation type="submission" date="2021-03" db="EMBL/GenBank/DDBJ databases">
        <title>Draft genome sequence of rust myrtle Austropuccinia psidii MF-1, a brazilian biotype.</title>
        <authorList>
            <person name="Quecine M.C."/>
            <person name="Pachon D.M.R."/>
            <person name="Bonatelli M.L."/>
            <person name="Correr F.H."/>
            <person name="Franceschini L.M."/>
            <person name="Leite T.F."/>
            <person name="Margarido G.R.A."/>
            <person name="Almeida C.A."/>
            <person name="Ferrarezi J.A."/>
            <person name="Labate C.A."/>
        </authorList>
    </citation>
    <scope>NUCLEOTIDE SEQUENCE</scope>
    <source>
        <strain evidence="2">MF-1</strain>
    </source>
</reference>
<comment type="caution">
    <text evidence="2">The sequence shown here is derived from an EMBL/GenBank/DDBJ whole genome shotgun (WGS) entry which is preliminary data.</text>
</comment>
<feature type="compositionally biased region" description="Basic and acidic residues" evidence="1">
    <location>
        <begin position="21"/>
        <end position="35"/>
    </location>
</feature>
<name>A0A9Q3CBP9_9BASI</name>
<dbReference type="EMBL" id="AVOT02006092">
    <property type="protein sequence ID" value="MBW0480742.1"/>
    <property type="molecule type" value="Genomic_DNA"/>
</dbReference>
<feature type="region of interest" description="Disordered" evidence="1">
    <location>
        <begin position="1"/>
        <end position="101"/>
    </location>
</feature>
<accession>A0A9Q3CBP9</accession>
<evidence type="ECO:0000256" key="1">
    <source>
        <dbReference type="SAM" id="MobiDB-lite"/>
    </source>
</evidence>
<proteinExistence type="predicted"/>
<gene>
    <name evidence="2" type="ORF">O181_020457</name>
</gene>
<feature type="compositionally biased region" description="Polar residues" evidence="1">
    <location>
        <begin position="90"/>
        <end position="101"/>
    </location>
</feature>
<keyword evidence="3" id="KW-1185">Reference proteome</keyword>
<protein>
    <submittedName>
        <fullName evidence="2">Uncharacterized protein</fullName>
    </submittedName>
</protein>
<sequence>MGPTLCPIDHSSTTWPGPLERVQKHQEPDLPKIEGEVLGSDLTPRGPGSSLTPRAFQPTLSTLPTSLPPASPTSSTARPAWVAAERLSPIPQSRNSPIVTS</sequence>